<comment type="caution">
    <text evidence="3">The sequence shown here is derived from an EMBL/GenBank/DDBJ whole genome shotgun (WGS) entry which is preliminary data.</text>
</comment>
<organism evidence="3 5">
    <name type="scientific">Rotaria sordida</name>
    <dbReference type="NCBI Taxonomy" id="392033"/>
    <lineage>
        <taxon>Eukaryota</taxon>
        <taxon>Metazoa</taxon>
        <taxon>Spiralia</taxon>
        <taxon>Gnathifera</taxon>
        <taxon>Rotifera</taxon>
        <taxon>Eurotatoria</taxon>
        <taxon>Bdelloidea</taxon>
        <taxon>Philodinida</taxon>
        <taxon>Philodinidae</taxon>
        <taxon>Rotaria</taxon>
    </lineage>
</organism>
<protein>
    <recommendedName>
        <fullName evidence="1">F-box domain-containing protein</fullName>
    </recommendedName>
</protein>
<dbReference type="AlphaFoldDB" id="A0A815SS70"/>
<evidence type="ECO:0000313" key="4">
    <source>
        <dbReference type="EMBL" id="CAF1497531.1"/>
    </source>
</evidence>
<dbReference type="Proteomes" id="UP000663854">
    <property type="component" value="Unassembled WGS sequence"/>
</dbReference>
<gene>
    <name evidence="3" type="ORF">JXQ802_LOCUS40211</name>
    <name evidence="4" type="ORF">JXQ802_LOCUS40219</name>
    <name evidence="2" type="ORF">PYM288_LOCUS25151</name>
</gene>
<accession>A0A815SS70</accession>
<dbReference type="EMBL" id="CAJNOL010002404">
    <property type="protein sequence ID" value="CAF1497372.1"/>
    <property type="molecule type" value="Genomic_DNA"/>
</dbReference>
<reference evidence="3" key="1">
    <citation type="submission" date="2021-02" db="EMBL/GenBank/DDBJ databases">
        <authorList>
            <person name="Nowell W R."/>
        </authorList>
    </citation>
    <scope>NUCLEOTIDE SEQUENCE</scope>
</reference>
<dbReference type="Proteomes" id="UP000663870">
    <property type="component" value="Unassembled WGS sequence"/>
</dbReference>
<evidence type="ECO:0000313" key="5">
    <source>
        <dbReference type="Proteomes" id="UP000663870"/>
    </source>
</evidence>
<dbReference type="InterPro" id="IPR001810">
    <property type="entry name" value="F-box_dom"/>
</dbReference>
<name>A0A815SS70_9BILA</name>
<evidence type="ECO:0000313" key="2">
    <source>
        <dbReference type="EMBL" id="CAF1206451.1"/>
    </source>
</evidence>
<dbReference type="EMBL" id="CAJNOL010002406">
    <property type="protein sequence ID" value="CAF1497531.1"/>
    <property type="molecule type" value="Genomic_DNA"/>
</dbReference>
<evidence type="ECO:0000259" key="1">
    <source>
        <dbReference type="PROSITE" id="PS50181"/>
    </source>
</evidence>
<evidence type="ECO:0000313" key="3">
    <source>
        <dbReference type="EMBL" id="CAF1497372.1"/>
    </source>
</evidence>
<dbReference type="PROSITE" id="PS50181">
    <property type="entry name" value="FBOX"/>
    <property type="match status" value="1"/>
</dbReference>
<proteinExistence type="predicted"/>
<dbReference type="EMBL" id="CAJNOH010001340">
    <property type="protein sequence ID" value="CAF1206451.1"/>
    <property type="molecule type" value="Genomic_DNA"/>
</dbReference>
<feature type="domain" description="F-box" evidence="1">
    <location>
        <begin position="77"/>
        <end position="124"/>
    </location>
</feature>
<keyword evidence="5" id="KW-1185">Reference proteome</keyword>
<sequence>MRRKEKDNVFIVEHVYKYLRSIEKRHSQLVSSFYQTILNMKRAKQQDNDLVQFLNINKKRKLENQITSINSNNSNRVYIFEDLANEILYEIFEYLNVYDIYKGFYNLNKRFQNLAINSNILTKINISTISKLNFVDYYRNILILNRNRIKFLRLSNPFTADIIFSPPRTLLNFIHLEILILDNVQIKYLNNVFRHLIELPKLHSLTISLISYNQTLNILFLNIFHLPNLKYCKIEYQTKDYDYKLFQLYLTQHDSSPVECLIINGRFPFNAFHNLLCCLSKLQHLSINSLCLSISLMEQEKLSFFDLKYLKHVSIKLDLIFFGELESIIKKYFYHVQVLRLITSINEDYLNAKRWQELIISYMPYLRIFDINHEDSITNNNLTYHDMIHQFNSSFWIEKRWFFTHHHRKNELNREIFYSTAPYRRKDYRYYCQSVNPICSNIQKENLNSVKHFYIVSKEIEHNGVNYFPNVKTLSIKNEFIKSNNSIIATLHRMIPLIQLTKLVIECWIFPIKNIINLLYFTPNVHTLSLSLLLLDNVNKNSKKENEIFQNVSKKNKIQKLILNWKRSLSDIQFVVNVFPRLKYLKVDMNRKEIGQTIRFLLSKTHNKTRNLCYLCIMKVPKVCLKQTQILIKSENLLNNYSIKYINNDLHLWW</sequence>